<dbReference type="InterPro" id="IPR002502">
    <property type="entry name" value="Amidase_domain"/>
</dbReference>
<evidence type="ECO:0000256" key="7">
    <source>
        <dbReference type="PIRNR" id="PIRNR037945"/>
    </source>
</evidence>
<keyword evidence="5 7" id="KW-0391">Immunity</keyword>
<gene>
    <name evidence="12" type="ORF">O3G_MSEX011088</name>
</gene>
<keyword evidence="6 8" id="KW-1015">Disulfide bond</keyword>
<reference evidence="12" key="2">
    <citation type="submission" date="2020-12" db="EMBL/GenBank/DDBJ databases">
        <authorList>
            <person name="Kanost M."/>
        </authorList>
    </citation>
    <scope>NUCLEOTIDE SEQUENCE</scope>
</reference>
<feature type="disulfide bond" evidence="8">
    <location>
        <begin position="20"/>
        <end position="142"/>
    </location>
</feature>
<evidence type="ECO:0000256" key="6">
    <source>
        <dbReference type="ARBA" id="ARBA00023157"/>
    </source>
</evidence>
<evidence type="ECO:0000313" key="12">
    <source>
        <dbReference type="EMBL" id="KAG6458853.1"/>
    </source>
</evidence>
<proteinExistence type="inferred from homology"/>
<dbReference type="Gene3D" id="3.40.80.10">
    <property type="entry name" value="Peptidoglycan recognition protein-like"/>
    <property type="match status" value="1"/>
</dbReference>
<evidence type="ECO:0000256" key="2">
    <source>
        <dbReference type="ARBA" id="ARBA00011245"/>
    </source>
</evidence>
<reference evidence="12" key="1">
    <citation type="journal article" date="2016" name="Insect Biochem. Mol. Biol.">
        <title>Multifaceted biological insights from a draft genome sequence of the tobacco hornworm moth, Manduca sexta.</title>
        <authorList>
            <person name="Kanost M.R."/>
            <person name="Arrese E.L."/>
            <person name="Cao X."/>
            <person name="Chen Y.R."/>
            <person name="Chellapilla S."/>
            <person name="Goldsmith M.R."/>
            <person name="Grosse-Wilde E."/>
            <person name="Heckel D.G."/>
            <person name="Herndon N."/>
            <person name="Jiang H."/>
            <person name="Papanicolaou A."/>
            <person name="Qu J."/>
            <person name="Soulages J.L."/>
            <person name="Vogel H."/>
            <person name="Walters J."/>
            <person name="Waterhouse R.M."/>
            <person name="Ahn S.J."/>
            <person name="Almeida F.C."/>
            <person name="An C."/>
            <person name="Aqrawi P."/>
            <person name="Bretschneider A."/>
            <person name="Bryant W.B."/>
            <person name="Bucks S."/>
            <person name="Chao H."/>
            <person name="Chevignon G."/>
            <person name="Christen J.M."/>
            <person name="Clarke D.F."/>
            <person name="Dittmer N.T."/>
            <person name="Ferguson L.C.F."/>
            <person name="Garavelou S."/>
            <person name="Gordon K.H.J."/>
            <person name="Gunaratna R.T."/>
            <person name="Han Y."/>
            <person name="Hauser F."/>
            <person name="He Y."/>
            <person name="Heidel-Fischer H."/>
            <person name="Hirsh A."/>
            <person name="Hu Y."/>
            <person name="Jiang H."/>
            <person name="Kalra D."/>
            <person name="Klinner C."/>
            <person name="Konig C."/>
            <person name="Kovar C."/>
            <person name="Kroll A.R."/>
            <person name="Kuwar S.S."/>
            <person name="Lee S.L."/>
            <person name="Lehman R."/>
            <person name="Li K."/>
            <person name="Li Z."/>
            <person name="Liang H."/>
            <person name="Lovelace S."/>
            <person name="Lu Z."/>
            <person name="Mansfield J.H."/>
            <person name="McCulloch K.J."/>
            <person name="Mathew T."/>
            <person name="Morton B."/>
            <person name="Muzny D.M."/>
            <person name="Neunemann D."/>
            <person name="Ongeri F."/>
            <person name="Pauchet Y."/>
            <person name="Pu L.L."/>
            <person name="Pyrousis I."/>
            <person name="Rao X.J."/>
            <person name="Redding A."/>
            <person name="Roesel C."/>
            <person name="Sanchez-Gracia A."/>
            <person name="Schaack S."/>
            <person name="Shukla A."/>
            <person name="Tetreau G."/>
            <person name="Wang Y."/>
            <person name="Xiong G.H."/>
            <person name="Traut W."/>
            <person name="Walsh T.K."/>
            <person name="Worley K.C."/>
            <person name="Wu D."/>
            <person name="Wu W."/>
            <person name="Wu Y.Q."/>
            <person name="Zhang X."/>
            <person name="Zou Z."/>
            <person name="Zucker H."/>
            <person name="Briscoe A.D."/>
            <person name="Burmester T."/>
            <person name="Clem R.J."/>
            <person name="Feyereisen R."/>
            <person name="Grimmelikhuijzen C.J.P."/>
            <person name="Hamodrakas S.J."/>
            <person name="Hansson B.S."/>
            <person name="Huguet E."/>
            <person name="Jermiin L.S."/>
            <person name="Lan Q."/>
            <person name="Lehman H.K."/>
            <person name="Lorenzen M."/>
            <person name="Merzendorfer H."/>
            <person name="Michalopoulos I."/>
            <person name="Morton D.B."/>
            <person name="Muthukrishnan S."/>
            <person name="Oakeshott J.G."/>
            <person name="Palmer W."/>
            <person name="Park Y."/>
            <person name="Passarelli A.L."/>
            <person name="Rozas J."/>
            <person name="Schwartz L.M."/>
            <person name="Smith W."/>
            <person name="Southgate A."/>
            <person name="Vilcinskas A."/>
            <person name="Vogt R."/>
            <person name="Wang P."/>
            <person name="Werren J."/>
            <person name="Yu X.Q."/>
            <person name="Zhou J.J."/>
            <person name="Brown S.J."/>
            <person name="Scherer S.E."/>
            <person name="Richards S."/>
            <person name="Blissard G.W."/>
        </authorList>
    </citation>
    <scope>NUCLEOTIDE SEQUENCE</scope>
</reference>
<dbReference type="SUPFAM" id="SSF55846">
    <property type="entry name" value="N-acetylmuramoyl-L-alanine amidase-like"/>
    <property type="match status" value="1"/>
</dbReference>
<dbReference type="AlphaFoldDB" id="A0A922CUX1"/>
<dbReference type="GO" id="GO:0008270">
    <property type="term" value="F:zinc ion binding"/>
    <property type="evidence" value="ECO:0007669"/>
    <property type="project" value="InterPro"/>
</dbReference>
<dbReference type="Pfam" id="PF01510">
    <property type="entry name" value="Amidase_2"/>
    <property type="match status" value="1"/>
</dbReference>
<dbReference type="PIRSF" id="PIRSF037945">
    <property type="entry name" value="PGRPs"/>
    <property type="match status" value="1"/>
</dbReference>
<keyword evidence="3 7" id="KW-0399">Innate immunity</keyword>
<dbReference type="GO" id="GO:0045087">
    <property type="term" value="P:innate immune response"/>
    <property type="evidence" value="ECO:0007669"/>
    <property type="project" value="UniProtKB-KW"/>
</dbReference>
<evidence type="ECO:0000256" key="1">
    <source>
        <dbReference type="ARBA" id="ARBA00007553"/>
    </source>
</evidence>
<dbReference type="OrthoDB" id="10001926at2759"/>
<name>A0A922CUX1_MANSE</name>
<dbReference type="SMART" id="SM00644">
    <property type="entry name" value="Ami_2"/>
    <property type="match status" value="1"/>
</dbReference>
<dbReference type="SMART" id="SM00701">
    <property type="entry name" value="PGRP"/>
    <property type="match status" value="1"/>
</dbReference>
<accession>A0A922CUX1</accession>
<dbReference type="FunFam" id="3.40.80.10:FF:000001">
    <property type="entry name" value="Peptidoglycan recognition protein 1"/>
    <property type="match status" value="1"/>
</dbReference>
<dbReference type="CDD" id="cd06583">
    <property type="entry name" value="PGRP"/>
    <property type="match status" value="1"/>
</dbReference>
<dbReference type="PANTHER" id="PTHR11022">
    <property type="entry name" value="PEPTIDOGLYCAN RECOGNITION PROTEIN"/>
    <property type="match status" value="1"/>
</dbReference>
<dbReference type="GO" id="GO:0042834">
    <property type="term" value="F:peptidoglycan binding"/>
    <property type="evidence" value="ECO:0007669"/>
    <property type="project" value="InterPro"/>
</dbReference>
<keyword evidence="13" id="KW-1185">Reference proteome</keyword>
<evidence type="ECO:0000259" key="10">
    <source>
        <dbReference type="SMART" id="SM00644"/>
    </source>
</evidence>
<evidence type="ECO:0000313" key="13">
    <source>
        <dbReference type="Proteomes" id="UP000791440"/>
    </source>
</evidence>
<dbReference type="Proteomes" id="UP000791440">
    <property type="component" value="Unassembled WGS sequence"/>
</dbReference>
<dbReference type="InterPro" id="IPR017331">
    <property type="entry name" value="Peptidoglycan_recognition"/>
</dbReference>
<evidence type="ECO:0000256" key="9">
    <source>
        <dbReference type="SAM" id="SignalP"/>
    </source>
</evidence>
<dbReference type="InterPro" id="IPR036505">
    <property type="entry name" value="Amidase/PGRP_sf"/>
</dbReference>
<feature type="signal peptide" evidence="9">
    <location>
        <begin position="1"/>
        <end position="18"/>
    </location>
</feature>
<organism evidence="12 13">
    <name type="scientific">Manduca sexta</name>
    <name type="common">Tobacco hawkmoth</name>
    <name type="synonym">Tobacco hornworm</name>
    <dbReference type="NCBI Taxonomy" id="7130"/>
    <lineage>
        <taxon>Eukaryota</taxon>
        <taxon>Metazoa</taxon>
        <taxon>Ecdysozoa</taxon>
        <taxon>Arthropoda</taxon>
        <taxon>Hexapoda</taxon>
        <taxon>Insecta</taxon>
        <taxon>Pterygota</taxon>
        <taxon>Neoptera</taxon>
        <taxon>Endopterygota</taxon>
        <taxon>Lepidoptera</taxon>
        <taxon>Glossata</taxon>
        <taxon>Ditrysia</taxon>
        <taxon>Bombycoidea</taxon>
        <taxon>Sphingidae</taxon>
        <taxon>Sphinginae</taxon>
        <taxon>Sphingini</taxon>
        <taxon>Manduca</taxon>
    </lineage>
</organism>
<dbReference type="InterPro" id="IPR006619">
    <property type="entry name" value="PGRP_domain_met/bac"/>
</dbReference>
<comment type="similarity">
    <text evidence="1 7">Belongs to the N-acetylmuramoyl-L-alanine amidase 2 family.</text>
</comment>
<protein>
    <recommendedName>
        <fullName evidence="7">Peptidoglycan-recognition protein</fullName>
    </recommendedName>
</protein>
<comment type="subunit">
    <text evidence="2">Monomer.</text>
</comment>
<evidence type="ECO:0000256" key="8">
    <source>
        <dbReference type="PIRSR" id="PIRSR037945-1"/>
    </source>
</evidence>
<dbReference type="GO" id="GO:0009253">
    <property type="term" value="P:peptidoglycan catabolic process"/>
    <property type="evidence" value="ECO:0007669"/>
    <property type="project" value="InterPro"/>
</dbReference>
<feature type="domain" description="N-acetylmuramoyl-L-alanine amidase" evidence="10">
    <location>
        <begin position="31"/>
        <end position="168"/>
    </location>
</feature>
<evidence type="ECO:0000256" key="3">
    <source>
        <dbReference type="ARBA" id="ARBA00022588"/>
    </source>
</evidence>
<dbReference type="GO" id="GO:0008745">
    <property type="term" value="F:N-acetylmuramoyl-L-alanine amidase activity"/>
    <property type="evidence" value="ECO:0007669"/>
    <property type="project" value="InterPro"/>
</dbReference>
<feature type="disulfide bond" evidence="8">
    <location>
        <begin position="56"/>
        <end position="62"/>
    </location>
</feature>
<dbReference type="PANTHER" id="PTHR11022:SF74">
    <property type="entry name" value="PEPTIDOGLYCAN-RECOGNITION PROTEIN SA"/>
    <property type="match status" value="1"/>
</dbReference>
<dbReference type="InterPro" id="IPR015510">
    <property type="entry name" value="PGRP"/>
</dbReference>
<evidence type="ECO:0000256" key="5">
    <source>
        <dbReference type="ARBA" id="ARBA00022859"/>
    </source>
</evidence>
<evidence type="ECO:0000256" key="4">
    <source>
        <dbReference type="ARBA" id="ARBA00022729"/>
    </source>
</evidence>
<dbReference type="EMBL" id="JH668598">
    <property type="protein sequence ID" value="KAG6458852.1"/>
    <property type="molecule type" value="Genomic_DNA"/>
</dbReference>
<sequence>MRVLCCFIFVLFIEWTYADCGVVSKKEWDGLAALQVEYLPRPINLVIIEHTVTPFCETTAKCKERIRNIQDYMMDNFNFPDIGYSFMVGGDGKVYEGVGWLHVGAHTYGYNRKSIGIAFIGNYNNDTPTSQQLEAVKQLLKCGVEQGHLTANFHVIGHKQVLATESPGRKLYNEIRRWPQWLDKVDQI</sequence>
<comment type="caution">
    <text evidence="12">The sequence shown here is derived from an EMBL/GenBank/DDBJ whole genome shotgun (WGS) entry which is preliminary data.</text>
</comment>
<evidence type="ECO:0000259" key="11">
    <source>
        <dbReference type="SMART" id="SM00701"/>
    </source>
</evidence>
<keyword evidence="4 9" id="KW-0732">Signal</keyword>
<feature type="chain" id="PRO_5038276814" description="Peptidoglycan-recognition protein" evidence="9">
    <location>
        <begin position="19"/>
        <end position="188"/>
    </location>
</feature>
<dbReference type="EMBL" id="JH668598">
    <property type="protein sequence ID" value="KAG6458853.1"/>
    <property type="molecule type" value="Genomic_DNA"/>
</dbReference>
<feature type="domain" description="Peptidoglycan recognition protein family" evidence="11">
    <location>
        <begin position="20"/>
        <end position="162"/>
    </location>
</feature>